<keyword evidence="3" id="KW-1185">Reference proteome</keyword>
<feature type="transmembrane region" description="Helical" evidence="1">
    <location>
        <begin position="6"/>
        <end position="28"/>
    </location>
</feature>
<organism evidence="2 3">
    <name type="scientific">Undibacterium arcticum</name>
    <dbReference type="NCBI Taxonomy" id="1762892"/>
    <lineage>
        <taxon>Bacteria</taxon>
        <taxon>Pseudomonadati</taxon>
        <taxon>Pseudomonadota</taxon>
        <taxon>Betaproteobacteria</taxon>
        <taxon>Burkholderiales</taxon>
        <taxon>Oxalobacteraceae</taxon>
        <taxon>Undibacterium</taxon>
    </lineage>
</organism>
<reference evidence="3" key="1">
    <citation type="journal article" date="2019" name="Int. J. Syst. Evol. Microbiol.">
        <title>The Global Catalogue of Microorganisms (GCM) 10K type strain sequencing project: providing services to taxonomists for standard genome sequencing and annotation.</title>
        <authorList>
            <consortium name="The Broad Institute Genomics Platform"/>
            <consortium name="The Broad Institute Genome Sequencing Center for Infectious Disease"/>
            <person name="Wu L."/>
            <person name="Ma J."/>
        </authorList>
    </citation>
    <scope>NUCLEOTIDE SEQUENCE [LARGE SCALE GENOMIC DNA]</scope>
    <source>
        <strain evidence="3">KCTC 42986</strain>
    </source>
</reference>
<gene>
    <name evidence="2" type="ORF">ACFOFO_23405</name>
</gene>
<dbReference type="Proteomes" id="UP001595530">
    <property type="component" value="Unassembled WGS sequence"/>
</dbReference>
<evidence type="ECO:0000313" key="3">
    <source>
        <dbReference type="Proteomes" id="UP001595530"/>
    </source>
</evidence>
<evidence type="ECO:0000256" key="1">
    <source>
        <dbReference type="SAM" id="Phobius"/>
    </source>
</evidence>
<proteinExistence type="predicted"/>
<keyword evidence="1" id="KW-0472">Membrane</keyword>
<name>A0ABV7F9Y2_9BURK</name>
<protein>
    <submittedName>
        <fullName evidence="2">Uncharacterized protein</fullName>
    </submittedName>
</protein>
<keyword evidence="1" id="KW-0812">Transmembrane</keyword>
<sequence length="154" mass="18274">MTPEPHWTAYLSALLTPTVALFGAYIAYQQWRLNHHKLKLDLFEKRWKIYSATHDAMAVFINGSEDDRREYFVEFQRRIMDARFLCSENTVKFLESVRDRIFRLMDAERKFSKLVNDAPERTSTMKQITDETDGLRSEHKSLVSIFSKELQITF</sequence>
<evidence type="ECO:0000313" key="2">
    <source>
        <dbReference type="EMBL" id="MFC3110863.1"/>
    </source>
</evidence>
<keyword evidence="1" id="KW-1133">Transmembrane helix</keyword>
<dbReference type="RefSeq" id="WP_390329520.1">
    <property type="nucleotide sequence ID" value="NZ_JBHRTP010000091.1"/>
</dbReference>
<comment type="caution">
    <text evidence="2">The sequence shown here is derived from an EMBL/GenBank/DDBJ whole genome shotgun (WGS) entry which is preliminary data.</text>
</comment>
<accession>A0ABV7F9Y2</accession>
<dbReference type="EMBL" id="JBHRTP010000091">
    <property type="protein sequence ID" value="MFC3110863.1"/>
    <property type="molecule type" value="Genomic_DNA"/>
</dbReference>